<keyword evidence="4 6" id="KW-0134">Cell wall</keyword>
<feature type="signal peptide" evidence="6">
    <location>
        <begin position="1"/>
        <end position="24"/>
    </location>
</feature>
<keyword evidence="6" id="KW-0732">Signal</keyword>
<dbReference type="Proteomes" id="UP000595140">
    <property type="component" value="Unassembled WGS sequence"/>
</dbReference>
<dbReference type="AlphaFoldDB" id="A0A484LWA3"/>
<keyword evidence="5 6" id="KW-0961">Cell wall biogenesis/degradation</keyword>
<keyword evidence="6" id="KW-0964">Secreted</keyword>
<dbReference type="Pfam" id="PF03283">
    <property type="entry name" value="PAE"/>
    <property type="match status" value="1"/>
</dbReference>
<evidence type="ECO:0000256" key="4">
    <source>
        <dbReference type="ARBA" id="ARBA00022512"/>
    </source>
</evidence>
<dbReference type="PANTHER" id="PTHR21562:SF5">
    <property type="entry name" value="PECTIN ACETYLESTERASE 12"/>
    <property type="match status" value="1"/>
</dbReference>
<dbReference type="GO" id="GO:0071555">
    <property type="term" value="P:cell wall organization"/>
    <property type="evidence" value="ECO:0007669"/>
    <property type="project" value="UniProtKB-KW"/>
</dbReference>
<evidence type="ECO:0000256" key="5">
    <source>
        <dbReference type="ARBA" id="ARBA00023316"/>
    </source>
</evidence>
<evidence type="ECO:0000256" key="6">
    <source>
        <dbReference type="RuleBase" id="RU363114"/>
    </source>
</evidence>
<sequence length="173" mass="19651">MRFAERLWFLEGWLTLSAMPLISSQKINSPFVDWKTYFRFCCSDAYFLFPFDWVNTYCNVAGQACQRASLKPLRVGTQNNHPQHSNELMMSKGMRYANQALLSGCSAGGLAAILHCDEFRNLFPQNTKVNCLSDAGLFMNAWSSSIPRFITRETYMRTEMATTGTKDVKGSKP</sequence>
<dbReference type="InterPro" id="IPR004963">
    <property type="entry name" value="PAE/NOTUM"/>
</dbReference>
<protein>
    <recommendedName>
        <fullName evidence="6">Pectin acetylesterase</fullName>
        <ecNumber evidence="6">3.1.1.-</ecNumber>
    </recommendedName>
</protein>
<name>A0A484LWA3_9ASTE</name>
<evidence type="ECO:0000256" key="1">
    <source>
        <dbReference type="ARBA" id="ARBA00003534"/>
    </source>
</evidence>
<comment type="similarity">
    <text evidence="3 6">Belongs to the pectinacetylesterase family.</text>
</comment>
<evidence type="ECO:0000313" key="7">
    <source>
        <dbReference type="EMBL" id="VFQ80802.1"/>
    </source>
</evidence>
<dbReference type="EC" id="3.1.1.-" evidence="6"/>
<dbReference type="GO" id="GO:0009505">
    <property type="term" value="C:plant-type cell wall"/>
    <property type="evidence" value="ECO:0007669"/>
    <property type="project" value="TreeGrafter"/>
</dbReference>
<dbReference type="GO" id="GO:0052793">
    <property type="term" value="F:pectin acetylesterase activity"/>
    <property type="evidence" value="ECO:0007669"/>
    <property type="project" value="TreeGrafter"/>
</dbReference>
<dbReference type="OrthoDB" id="1728742at2759"/>
<feature type="chain" id="PRO_5019621560" description="Pectin acetylesterase" evidence="6">
    <location>
        <begin position="25"/>
        <end position="173"/>
    </location>
</feature>
<evidence type="ECO:0000313" key="8">
    <source>
        <dbReference type="Proteomes" id="UP000595140"/>
    </source>
</evidence>
<comment type="subcellular location">
    <subcellularLocation>
        <location evidence="2 6">Secreted</location>
        <location evidence="2 6">Cell wall</location>
    </subcellularLocation>
</comment>
<evidence type="ECO:0000256" key="3">
    <source>
        <dbReference type="ARBA" id="ARBA00005784"/>
    </source>
</evidence>
<dbReference type="PANTHER" id="PTHR21562">
    <property type="entry name" value="NOTUM-RELATED"/>
    <property type="match status" value="1"/>
</dbReference>
<keyword evidence="8" id="KW-1185">Reference proteome</keyword>
<accession>A0A484LWA3</accession>
<comment type="function">
    <text evidence="1 6">Hydrolyzes acetyl esters in homogalacturonan regions of pectin. In type I primary cell wall, galacturonic acid residues of pectin can be acetylated at the O-2 and O-3 positions. Decreasing the degree of acetylation of pectin gels in vitro alters their physical properties.</text>
</comment>
<proteinExistence type="inferred from homology"/>
<evidence type="ECO:0000256" key="2">
    <source>
        <dbReference type="ARBA" id="ARBA00004191"/>
    </source>
</evidence>
<reference evidence="7 8" key="1">
    <citation type="submission" date="2018-04" db="EMBL/GenBank/DDBJ databases">
        <authorList>
            <person name="Vogel A."/>
        </authorList>
    </citation>
    <scope>NUCLEOTIDE SEQUENCE [LARGE SCALE GENOMIC DNA]</scope>
</reference>
<keyword evidence="6" id="KW-0378">Hydrolase</keyword>
<organism evidence="7 8">
    <name type="scientific">Cuscuta campestris</name>
    <dbReference type="NCBI Taxonomy" id="132261"/>
    <lineage>
        <taxon>Eukaryota</taxon>
        <taxon>Viridiplantae</taxon>
        <taxon>Streptophyta</taxon>
        <taxon>Embryophyta</taxon>
        <taxon>Tracheophyta</taxon>
        <taxon>Spermatophyta</taxon>
        <taxon>Magnoliopsida</taxon>
        <taxon>eudicotyledons</taxon>
        <taxon>Gunneridae</taxon>
        <taxon>Pentapetalae</taxon>
        <taxon>asterids</taxon>
        <taxon>lamiids</taxon>
        <taxon>Solanales</taxon>
        <taxon>Convolvulaceae</taxon>
        <taxon>Cuscuteae</taxon>
        <taxon>Cuscuta</taxon>
        <taxon>Cuscuta subgen. Grammica</taxon>
        <taxon>Cuscuta sect. Cleistogrammica</taxon>
    </lineage>
</organism>
<dbReference type="EMBL" id="OOIL02002181">
    <property type="protein sequence ID" value="VFQ80802.1"/>
    <property type="molecule type" value="Genomic_DNA"/>
</dbReference>
<gene>
    <name evidence="7" type="ORF">CCAM_LOCUS22578</name>
</gene>